<accession>A0A0D2BYW7</accession>
<dbReference type="HOGENOM" id="CLU_616191_0_0_1"/>
<feature type="non-terminal residue" evidence="2">
    <location>
        <position position="1"/>
    </location>
</feature>
<feature type="coiled-coil region" evidence="1">
    <location>
        <begin position="73"/>
        <end position="188"/>
    </location>
</feature>
<gene>
    <name evidence="2" type="ORF">PV05_02185</name>
</gene>
<dbReference type="RefSeq" id="XP_013318200.1">
    <property type="nucleotide sequence ID" value="XM_013462746.1"/>
</dbReference>
<organism evidence="2 3">
    <name type="scientific">Exophiala xenobiotica</name>
    <dbReference type="NCBI Taxonomy" id="348802"/>
    <lineage>
        <taxon>Eukaryota</taxon>
        <taxon>Fungi</taxon>
        <taxon>Dikarya</taxon>
        <taxon>Ascomycota</taxon>
        <taxon>Pezizomycotina</taxon>
        <taxon>Eurotiomycetes</taxon>
        <taxon>Chaetothyriomycetidae</taxon>
        <taxon>Chaetothyriales</taxon>
        <taxon>Herpotrichiellaceae</taxon>
        <taxon>Exophiala</taxon>
    </lineage>
</organism>
<evidence type="ECO:0000256" key="1">
    <source>
        <dbReference type="SAM" id="Coils"/>
    </source>
</evidence>
<evidence type="ECO:0000313" key="3">
    <source>
        <dbReference type="Proteomes" id="UP000054342"/>
    </source>
</evidence>
<proteinExistence type="predicted"/>
<reference evidence="2 3" key="1">
    <citation type="submission" date="2015-01" db="EMBL/GenBank/DDBJ databases">
        <title>The Genome Sequence of Exophiala xenobiotica CBS118157.</title>
        <authorList>
            <consortium name="The Broad Institute Genomics Platform"/>
            <person name="Cuomo C."/>
            <person name="de Hoog S."/>
            <person name="Gorbushina A."/>
            <person name="Stielow B."/>
            <person name="Teixiera M."/>
            <person name="Abouelleil A."/>
            <person name="Chapman S.B."/>
            <person name="Priest M."/>
            <person name="Young S.K."/>
            <person name="Wortman J."/>
            <person name="Nusbaum C."/>
            <person name="Birren B."/>
        </authorList>
    </citation>
    <scope>NUCLEOTIDE SEQUENCE [LARGE SCALE GENOMIC DNA]</scope>
    <source>
        <strain evidence="2 3">CBS 118157</strain>
    </source>
</reference>
<keyword evidence="1" id="KW-0175">Coiled coil</keyword>
<dbReference type="AlphaFoldDB" id="A0A0D2BYW7"/>
<name>A0A0D2BYW7_9EURO</name>
<protein>
    <submittedName>
        <fullName evidence="2">Uncharacterized protein</fullName>
    </submittedName>
</protein>
<dbReference type="Proteomes" id="UP000054342">
    <property type="component" value="Unassembled WGS sequence"/>
</dbReference>
<keyword evidence="3" id="KW-1185">Reference proteome</keyword>
<evidence type="ECO:0000313" key="2">
    <source>
        <dbReference type="EMBL" id="KIW57616.1"/>
    </source>
</evidence>
<dbReference type="EMBL" id="KN847318">
    <property type="protein sequence ID" value="KIW57616.1"/>
    <property type="molecule type" value="Genomic_DNA"/>
</dbReference>
<sequence>KMPRMSPSDSTSSETSLPNDVKVALEGAIPALSREYGDNFRHDGVLRDISRQELREDTRINPSDEPRAVISMARDAANAVANARNEATSFREKIQRTEQDLERLQISQNLGDLTNKTERKERLVNKITDLLQKNPEIVPDIAQHDLGAPARDALAAAKEQIDALHNENSALRQRLADIETDYQILRNQPYGRTQELDEQSVSTSLGITRTVIQSLFLVPCDLEATIDWDGLDTACDPALRLARHWADDQIQPNAHLWLSRLPRLVRVDNSPRSAQEVAVRLFVQAFMTRTTVSLVDITTLAGKMRGLEPQELKLPLAFLHFFLTHKSDEALLEDAQFSEARALILLRGIELFIDHISGILELQKIAQTFAEIKAYLREACKRSFIVNGLTLYLDAFFSGRKPEPLTNKIITSAGENTITTDNRLMSMDGDNVITCADGSVTIYRP</sequence>
<dbReference type="GeneID" id="25324093"/>
<dbReference type="OrthoDB" id="10540187at2759"/>